<dbReference type="InterPro" id="IPR036526">
    <property type="entry name" value="C-N_Hydrolase_sf"/>
</dbReference>
<feature type="transmembrane region" description="Helical" evidence="8">
    <location>
        <begin position="127"/>
        <end position="149"/>
    </location>
</feature>
<keyword evidence="11" id="KW-0449">Lipoprotein</keyword>
<dbReference type="GO" id="GO:0016410">
    <property type="term" value="F:N-acyltransferase activity"/>
    <property type="evidence" value="ECO:0007669"/>
    <property type="project" value="UniProtKB-UniRule"/>
</dbReference>
<evidence type="ECO:0000256" key="9">
    <source>
        <dbReference type="SAM" id="MobiDB-lite"/>
    </source>
</evidence>
<protein>
    <recommendedName>
        <fullName evidence="8">Apolipoprotein N-acyltransferase</fullName>
        <shortName evidence="8">ALP N-acyltransferase</shortName>
        <ecNumber evidence="8">2.3.1.269</ecNumber>
    </recommendedName>
</protein>
<dbReference type="UniPathway" id="UPA00666"/>
<evidence type="ECO:0000313" key="11">
    <source>
        <dbReference type="EMBL" id="TFC03843.1"/>
    </source>
</evidence>
<dbReference type="AlphaFoldDB" id="A0A4R8W7M3"/>
<evidence type="ECO:0000256" key="5">
    <source>
        <dbReference type="ARBA" id="ARBA00022989"/>
    </source>
</evidence>
<feature type="domain" description="CN hydrolase" evidence="10">
    <location>
        <begin position="266"/>
        <end position="511"/>
    </location>
</feature>
<feature type="transmembrane region" description="Helical" evidence="8">
    <location>
        <begin position="532"/>
        <end position="553"/>
    </location>
</feature>
<keyword evidence="3 8" id="KW-0808">Transferase</keyword>
<dbReference type="NCBIfam" id="TIGR00546">
    <property type="entry name" value="lnt"/>
    <property type="match status" value="1"/>
</dbReference>
<dbReference type="Pfam" id="PF20154">
    <property type="entry name" value="LNT_N"/>
    <property type="match status" value="1"/>
</dbReference>
<dbReference type="InterPro" id="IPR045378">
    <property type="entry name" value="LNT_N"/>
</dbReference>
<dbReference type="Pfam" id="PF00795">
    <property type="entry name" value="CN_hydrolase"/>
    <property type="match status" value="1"/>
</dbReference>
<comment type="catalytic activity">
    <reaction evidence="8">
        <text>N-terminal S-1,2-diacyl-sn-glyceryl-L-cysteinyl-[lipoprotein] + a glycerophospholipid = N-acyl-S-1,2-diacyl-sn-glyceryl-L-cysteinyl-[lipoprotein] + a 2-acyl-sn-glycero-3-phospholipid + H(+)</text>
        <dbReference type="Rhea" id="RHEA:48228"/>
        <dbReference type="Rhea" id="RHEA-COMP:14681"/>
        <dbReference type="Rhea" id="RHEA-COMP:14684"/>
        <dbReference type="ChEBI" id="CHEBI:15378"/>
        <dbReference type="ChEBI" id="CHEBI:136912"/>
        <dbReference type="ChEBI" id="CHEBI:140656"/>
        <dbReference type="ChEBI" id="CHEBI:140657"/>
        <dbReference type="ChEBI" id="CHEBI:140660"/>
        <dbReference type="EC" id="2.3.1.269"/>
    </reaction>
</comment>
<dbReference type="GO" id="GO:0042158">
    <property type="term" value="P:lipoprotein biosynthetic process"/>
    <property type="evidence" value="ECO:0007669"/>
    <property type="project" value="UniProtKB-UniRule"/>
</dbReference>
<comment type="subcellular location">
    <subcellularLocation>
        <location evidence="1 8">Cell membrane</location>
        <topology evidence="1 8">Multi-pass membrane protein</topology>
    </subcellularLocation>
</comment>
<sequence>MPRQPQRCSRHRHSGPTWPGRPGGTSLLIQTEETAAELKTRGTLGFGRERPPLWFSVALAASGGVVNAMAFPGLGWWPLVLIGTPLILGSVLGRRLGGALLVGLVGGGVFWGTQIFWLTVYLGPVPWLALAGLEAVFFAAGCALIAMAWRFTDRAFPGACGRLGLTPIVIAGLWTLREFVTSNWPYGGFSWGRLAFSQSESPFGDLVAWVGISGLSFVLAWVGALFVQVVRGPTIRRRAALSAAPIGLITVLLLVPPVPIVESGTMRVAAVQGNSDAGLFAEYAPGEILDNHVAATEPLYGQDVDVVVWPENAADLDPLTVGQSAATLDLVTRRMNAPLVTGTITSSRDDVFNSLLLWKPGVGAIDQYDKIHPVPFAEYIPDRDFWYPLAPDLLSLIPRDYTVGTRDNVLDIDDVKAGVAICFDIVDDNLIRQMIVGGAQIILAPSNNADFGDSDESVQQLAIARLRAIEYGRSVVNISTVGTSAIIAPDGSTIDRLPTFEPGSMVQDVPLSTTTTPATLIGAGVELTLSSLGLAGLLLAIGITLGGTGRAESDRIRRFRRRR</sequence>
<reference evidence="11 12" key="1">
    <citation type="submission" date="2019-03" db="EMBL/GenBank/DDBJ databases">
        <title>Genomics of glacier-inhabiting Cryobacterium strains.</title>
        <authorList>
            <person name="Liu Q."/>
            <person name="Xin Y.-H."/>
        </authorList>
    </citation>
    <scope>NUCLEOTIDE SEQUENCE [LARGE SCALE GENOMIC DNA]</scope>
    <source>
        <strain evidence="11 12">RHLS22-1</strain>
    </source>
</reference>
<keyword evidence="5 8" id="KW-1133">Transmembrane helix</keyword>
<dbReference type="Proteomes" id="UP000297907">
    <property type="component" value="Unassembled WGS sequence"/>
</dbReference>
<organism evidence="11 12">
    <name type="scientific">Cryobacterium adonitolivorans</name>
    <dbReference type="NCBI Taxonomy" id="1259189"/>
    <lineage>
        <taxon>Bacteria</taxon>
        <taxon>Bacillati</taxon>
        <taxon>Actinomycetota</taxon>
        <taxon>Actinomycetes</taxon>
        <taxon>Micrococcales</taxon>
        <taxon>Microbacteriaceae</taxon>
        <taxon>Cryobacterium</taxon>
    </lineage>
</organism>
<comment type="pathway">
    <text evidence="8">Protein modification; lipoprotein biosynthesis (N-acyl transfer).</text>
</comment>
<feature type="transmembrane region" description="Helical" evidence="8">
    <location>
        <begin position="206"/>
        <end position="227"/>
    </location>
</feature>
<dbReference type="PANTHER" id="PTHR38686:SF1">
    <property type="entry name" value="APOLIPOPROTEIN N-ACYLTRANSFERASE"/>
    <property type="match status" value="1"/>
</dbReference>
<evidence type="ECO:0000256" key="3">
    <source>
        <dbReference type="ARBA" id="ARBA00022679"/>
    </source>
</evidence>
<dbReference type="GO" id="GO:0005886">
    <property type="term" value="C:plasma membrane"/>
    <property type="evidence" value="ECO:0007669"/>
    <property type="project" value="UniProtKB-SubCell"/>
</dbReference>
<dbReference type="HAMAP" id="MF_01148">
    <property type="entry name" value="Lnt"/>
    <property type="match status" value="1"/>
</dbReference>
<evidence type="ECO:0000256" key="6">
    <source>
        <dbReference type="ARBA" id="ARBA00023136"/>
    </source>
</evidence>
<accession>A0A4R8W7M3</accession>
<dbReference type="CDD" id="cd07571">
    <property type="entry name" value="ALP_N-acyl_transferase"/>
    <property type="match status" value="1"/>
</dbReference>
<dbReference type="InterPro" id="IPR004563">
    <property type="entry name" value="Apolipo_AcylTrfase"/>
</dbReference>
<evidence type="ECO:0000256" key="7">
    <source>
        <dbReference type="ARBA" id="ARBA00023315"/>
    </source>
</evidence>
<gene>
    <name evidence="8 11" type="primary">lnt</name>
    <name evidence="11" type="ORF">E3O42_05985</name>
</gene>
<comment type="similarity">
    <text evidence="8">Belongs to the CN hydrolase family. Apolipoprotein N-acyltransferase subfamily.</text>
</comment>
<feature type="transmembrane region" description="Helical" evidence="8">
    <location>
        <begin position="100"/>
        <end position="121"/>
    </location>
</feature>
<name>A0A4R8W7M3_9MICO</name>
<dbReference type="PROSITE" id="PS50263">
    <property type="entry name" value="CN_HYDROLASE"/>
    <property type="match status" value="1"/>
</dbReference>
<evidence type="ECO:0000313" key="12">
    <source>
        <dbReference type="Proteomes" id="UP000297907"/>
    </source>
</evidence>
<keyword evidence="12" id="KW-1185">Reference proteome</keyword>
<dbReference type="EC" id="2.3.1.269" evidence="8"/>
<dbReference type="OrthoDB" id="9804277at2"/>
<feature type="transmembrane region" description="Helical" evidence="8">
    <location>
        <begin position="156"/>
        <end position="176"/>
    </location>
</feature>
<keyword evidence="2 8" id="KW-1003">Cell membrane</keyword>
<keyword evidence="7 8" id="KW-0012">Acyltransferase</keyword>
<dbReference type="Gene3D" id="3.60.110.10">
    <property type="entry name" value="Carbon-nitrogen hydrolase"/>
    <property type="match status" value="1"/>
</dbReference>
<comment type="function">
    <text evidence="8">Catalyzes the phospholipid dependent N-acylation of the N-terminal cysteine of apolipoprotein, the last step in lipoprotein maturation.</text>
</comment>
<dbReference type="EMBL" id="SOFL01000020">
    <property type="protein sequence ID" value="TFC03843.1"/>
    <property type="molecule type" value="Genomic_DNA"/>
</dbReference>
<feature type="transmembrane region" description="Helical" evidence="8">
    <location>
        <begin position="76"/>
        <end position="93"/>
    </location>
</feature>
<keyword evidence="4 8" id="KW-0812">Transmembrane</keyword>
<evidence type="ECO:0000256" key="2">
    <source>
        <dbReference type="ARBA" id="ARBA00022475"/>
    </source>
</evidence>
<evidence type="ECO:0000256" key="8">
    <source>
        <dbReference type="HAMAP-Rule" id="MF_01148"/>
    </source>
</evidence>
<evidence type="ECO:0000256" key="1">
    <source>
        <dbReference type="ARBA" id="ARBA00004651"/>
    </source>
</evidence>
<evidence type="ECO:0000256" key="4">
    <source>
        <dbReference type="ARBA" id="ARBA00022692"/>
    </source>
</evidence>
<proteinExistence type="inferred from homology"/>
<keyword evidence="6 8" id="KW-0472">Membrane</keyword>
<comment type="caution">
    <text evidence="11">The sequence shown here is derived from an EMBL/GenBank/DDBJ whole genome shotgun (WGS) entry which is preliminary data.</text>
</comment>
<dbReference type="PANTHER" id="PTHR38686">
    <property type="entry name" value="APOLIPOPROTEIN N-ACYLTRANSFERASE"/>
    <property type="match status" value="1"/>
</dbReference>
<feature type="region of interest" description="Disordered" evidence="9">
    <location>
        <begin position="1"/>
        <end position="24"/>
    </location>
</feature>
<feature type="transmembrane region" description="Helical" evidence="8">
    <location>
        <begin position="53"/>
        <end position="70"/>
    </location>
</feature>
<dbReference type="SUPFAM" id="SSF56317">
    <property type="entry name" value="Carbon-nitrogen hydrolase"/>
    <property type="match status" value="1"/>
</dbReference>
<feature type="transmembrane region" description="Helical" evidence="8">
    <location>
        <begin position="239"/>
        <end position="258"/>
    </location>
</feature>
<evidence type="ECO:0000259" key="10">
    <source>
        <dbReference type="PROSITE" id="PS50263"/>
    </source>
</evidence>
<dbReference type="InterPro" id="IPR003010">
    <property type="entry name" value="C-N_Hydrolase"/>
</dbReference>